<protein>
    <submittedName>
        <fullName evidence="1">Uncharacterized protein</fullName>
    </submittedName>
</protein>
<sequence>MTSILRLRIGPRAASGAGRPLGLVEILDHTGALVGHISRAELSGAEASGTFRFSPISGADVVMGIRRRGVTNPLRNRILIAHASGTDELQERKLANFMRFSADGIVAGQELTIKVRFGGDVAITHGNRGIATLRPLDARRSTVDIVADADERLVGICVLSLLIYRRYEQDVDIAAEYFA</sequence>
<dbReference type="Proteomes" id="UP000199288">
    <property type="component" value="Unassembled WGS sequence"/>
</dbReference>
<name>A0A1H3Y8I9_9ACTO</name>
<dbReference type="AlphaFoldDB" id="A0A1H3Y8I9"/>
<accession>A0A1H3Y8I9</accession>
<keyword evidence="2" id="KW-1185">Reference proteome</keyword>
<evidence type="ECO:0000313" key="1">
    <source>
        <dbReference type="EMBL" id="SEA07850.1"/>
    </source>
</evidence>
<reference evidence="2" key="1">
    <citation type="submission" date="2016-10" db="EMBL/GenBank/DDBJ databases">
        <authorList>
            <person name="Varghese N."/>
            <person name="Submissions S."/>
        </authorList>
    </citation>
    <scope>NUCLEOTIDE SEQUENCE [LARGE SCALE GENOMIC DNA]</scope>
    <source>
        <strain evidence="2">KPR-1</strain>
    </source>
</reference>
<evidence type="ECO:0000313" key="2">
    <source>
        <dbReference type="Proteomes" id="UP000199288"/>
    </source>
</evidence>
<organism evidence="1 2">
    <name type="scientific">Bowdeniella nasicola</name>
    <dbReference type="NCBI Taxonomy" id="208480"/>
    <lineage>
        <taxon>Bacteria</taxon>
        <taxon>Bacillati</taxon>
        <taxon>Actinomycetota</taxon>
        <taxon>Actinomycetes</taxon>
        <taxon>Actinomycetales</taxon>
        <taxon>Actinomycetaceae</taxon>
        <taxon>Bowdeniella</taxon>
    </lineage>
</organism>
<dbReference type="RefSeq" id="WP_092562685.1">
    <property type="nucleotide sequence ID" value="NZ_FNQV01000004.1"/>
</dbReference>
<dbReference type="EMBL" id="FNQV01000004">
    <property type="protein sequence ID" value="SEA07850.1"/>
    <property type="molecule type" value="Genomic_DNA"/>
</dbReference>
<proteinExistence type="predicted"/>
<dbReference type="OrthoDB" id="9787361at2"/>
<gene>
    <name evidence="1" type="ORF">SAMN02910418_00889</name>
</gene>